<comment type="catalytic activity">
    <reaction evidence="1">
        <text>ATP + protein L-histidine = ADP + protein N-phospho-L-histidine.</text>
        <dbReference type="EC" id="2.7.13.3"/>
    </reaction>
</comment>
<name>A0A3P3QRU7_9GAMM</name>
<dbReference type="PANTHER" id="PTHR43065">
    <property type="entry name" value="SENSOR HISTIDINE KINASE"/>
    <property type="match status" value="1"/>
</dbReference>
<dbReference type="InterPro" id="IPR000014">
    <property type="entry name" value="PAS"/>
</dbReference>
<dbReference type="InterPro" id="IPR036890">
    <property type="entry name" value="HATPase_C_sf"/>
</dbReference>
<feature type="domain" description="PAS" evidence="5">
    <location>
        <begin position="37"/>
        <end position="73"/>
    </location>
</feature>
<dbReference type="PROSITE" id="PS50112">
    <property type="entry name" value="PAS"/>
    <property type="match status" value="1"/>
</dbReference>
<dbReference type="SMART" id="SM00387">
    <property type="entry name" value="HATPase_c"/>
    <property type="match status" value="1"/>
</dbReference>
<dbReference type="SUPFAM" id="SSF55785">
    <property type="entry name" value="PYP-like sensor domain (PAS domain)"/>
    <property type="match status" value="1"/>
</dbReference>
<dbReference type="InterPro" id="IPR005467">
    <property type="entry name" value="His_kinase_dom"/>
</dbReference>
<dbReference type="SMART" id="SM00091">
    <property type="entry name" value="PAS"/>
    <property type="match status" value="1"/>
</dbReference>
<evidence type="ECO:0000256" key="3">
    <source>
        <dbReference type="ARBA" id="ARBA00022553"/>
    </source>
</evidence>
<protein>
    <recommendedName>
        <fullName evidence="2">histidine kinase</fullName>
        <ecNumber evidence="2">2.7.13.3</ecNumber>
    </recommendedName>
</protein>
<dbReference type="EMBL" id="RRCF01000001">
    <property type="protein sequence ID" value="RRJ23180.1"/>
    <property type="molecule type" value="Genomic_DNA"/>
</dbReference>
<dbReference type="SUPFAM" id="SSF47384">
    <property type="entry name" value="Homodimeric domain of signal transducing histidine kinase"/>
    <property type="match status" value="1"/>
</dbReference>
<dbReference type="PROSITE" id="PS50109">
    <property type="entry name" value="HIS_KIN"/>
    <property type="match status" value="1"/>
</dbReference>
<dbReference type="Gene3D" id="3.30.565.10">
    <property type="entry name" value="Histidine kinase-like ATPase, C-terminal domain"/>
    <property type="match status" value="1"/>
</dbReference>
<dbReference type="RefSeq" id="WP_052749363.1">
    <property type="nucleotide sequence ID" value="NZ_LAVS01000037.1"/>
</dbReference>
<dbReference type="EC" id="2.7.13.3" evidence="2"/>
<dbReference type="AlphaFoldDB" id="A0A3P3QRU7"/>
<organism evidence="6 7">
    <name type="scientific">Rheinheimera mesophila</name>
    <dbReference type="NCBI Taxonomy" id="1547515"/>
    <lineage>
        <taxon>Bacteria</taxon>
        <taxon>Pseudomonadati</taxon>
        <taxon>Pseudomonadota</taxon>
        <taxon>Gammaproteobacteria</taxon>
        <taxon>Chromatiales</taxon>
        <taxon>Chromatiaceae</taxon>
        <taxon>Rheinheimera</taxon>
    </lineage>
</organism>
<dbReference type="Proteomes" id="UP000276260">
    <property type="component" value="Unassembled WGS sequence"/>
</dbReference>
<gene>
    <name evidence="6" type="ORF">EIK76_03595</name>
</gene>
<dbReference type="SMART" id="SM00388">
    <property type="entry name" value="HisKA"/>
    <property type="match status" value="1"/>
</dbReference>
<keyword evidence="7" id="KW-1185">Reference proteome</keyword>
<evidence type="ECO:0000259" key="4">
    <source>
        <dbReference type="PROSITE" id="PS50109"/>
    </source>
</evidence>
<dbReference type="PANTHER" id="PTHR43065:SF29">
    <property type="entry name" value="SENSOR PROTEIN KINASE FLES"/>
    <property type="match status" value="1"/>
</dbReference>
<dbReference type="InterPro" id="IPR035965">
    <property type="entry name" value="PAS-like_dom_sf"/>
</dbReference>
<dbReference type="Pfam" id="PF00512">
    <property type="entry name" value="HisKA"/>
    <property type="match status" value="1"/>
</dbReference>
<comment type="caution">
    <text evidence="6">The sequence shown here is derived from an EMBL/GenBank/DDBJ whole genome shotgun (WGS) entry which is preliminary data.</text>
</comment>
<evidence type="ECO:0000313" key="6">
    <source>
        <dbReference type="EMBL" id="RRJ23180.1"/>
    </source>
</evidence>
<evidence type="ECO:0000259" key="5">
    <source>
        <dbReference type="PROSITE" id="PS50112"/>
    </source>
</evidence>
<dbReference type="CDD" id="cd00075">
    <property type="entry name" value="HATPase"/>
    <property type="match status" value="1"/>
</dbReference>
<feature type="domain" description="Histidine kinase" evidence="4">
    <location>
        <begin position="152"/>
        <end position="363"/>
    </location>
</feature>
<dbReference type="InterPro" id="IPR004358">
    <property type="entry name" value="Sig_transdc_His_kin-like_C"/>
</dbReference>
<reference evidence="6 7" key="1">
    <citation type="submission" date="2018-11" db="EMBL/GenBank/DDBJ databases">
        <title>Draft genome analysis of Rheinheimera mesophila isolated from an industrial waste site.</title>
        <authorList>
            <person name="Yu Q."/>
            <person name="Qi Y."/>
            <person name="Zhang H."/>
            <person name="Lu Y."/>
            <person name="Pu J."/>
        </authorList>
    </citation>
    <scope>NUCLEOTIDE SEQUENCE [LARGE SCALE GENOMIC DNA]</scope>
    <source>
        <strain evidence="6 7">IITR13</strain>
    </source>
</reference>
<proteinExistence type="predicted"/>
<dbReference type="PRINTS" id="PR00344">
    <property type="entry name" value="BCTRLSENSOR"/>
</dbReference>
<evidence type="ECO:0000313" key="7">
    <source>
        <dbReference type="Proteomes" id="UP000276260"/>
    </source>
</evidence>
<keyword evidence="3" id="KW-0597">Phosphoprotein</keyword>
<evidence type="ECO:0000256" key="2">
    <source>
        <dbReference type="ARBA" id="ARBA00012438"/>
    </source>
</evidence>
<dbReference type="InterPro" id="IPR003594">
    <property type="entry name" value="HATPase_dom"/>
</dbReference>
<evidence type="ECO:0000256" key="1">
    <source>
        <dbReference type="ARBA" id="ARBA00000085"/>
    </source>
</evidence>
<dbReference type="CDD" id="cd00082">
    <property type="entry name" value="HisKA"/>
    <property type="match status" value="1"/>
</dbReference>
<dbReference type="Pfam" id="PF13188">
    <property type="entry name" value="PAS_8"/>
    <property type="match status" value="1"/>
</dbReference>
<accession>A0A3P3QRU7</accession>
<dbReference type="CDD" id="cd00130">
    <property type="entry name" value="PAS"/>
    <property type="match status" value="1"/>
</dbReference>
<dbReference type="GO" id="GO:0000155">
    <property type="term" value="F:phosphorelay sensor kinase activity"/>
    <property type="evidence" value="ECO:0007669"/>
    <property type="project" value="InterPro"/>
</dbReference>
<sequence length="376" mass="41186">MSTAKAYAYAYVAEKVLPEVQPQTATPAATAIHTARQARRLQHLVNNLPTAVIVLDERGYVAEANPVAISMLGEPLIGQRWLDVIARSFRPRSDDGMEVSLLDGRRVKLAISSLEPEAGQLIVLTDLTETRQLQSRLAHLQRLSTLGKMMASLAHQIRTPLSSALLYAQNLTSPKLNPNSREQFQHKLVARLVDLEQQVNDMLLFARAGREQQVEPLSLQRLLSDVFAGVEALVEQQQSQIHIQLPQPDVQILGNPRSLAGAIQNLLQNSMQIIGQGAVLKLEARLDTVNPQLVMIAVEDNGPGVPEHLQQQIFEPFFTTRSQGTGLGLAVVQAVAHSHNGSIRYCTSASGGARFELLFPVYVPVTAGQELSYANN</sequence>
<dbReference type="Gene3D" id="1.10.287.130">
    <property type="match status" value="1"/>
</dbReference>
<dbReference type="InterPro" id="IPR036097">
    <property type="entry name" value="HisK_dim/P_sf"/>
</dbReference>
<dbReference type="InterPro" id="IPR003661">
    <property type="entry name" value="HisK_dim/P_dom"/>
</dbReference>
<dbReference type="OrthoDB" id="9815750at2"/>
<dbReference type="SUPFAM" id="SSF55874">
    <property type="entry name" value="ATPase domain of HSP90 chaperone/DNA topoisomerase II/histidine kinase"/>
    <property type="match status" value="1"/>
</dbReference>
<dbReference type="Gene3D" id="3.30.450.20">
    <property type="entry name" value="PAS domain"/>
    <property type="match status" value="1"/>
</dbReference>
<dbReference type="Pfam" id="PF02518">
    <property type="entry name" value="HATPase_c"/>
    <property type="match status" value="1"/>
</dbReference>